<dbReference type="PANTHER" id="PTHR46566">
    <property type="entry name" value="1-PHOSPHOFRUCTOKINASE-RELATED"/>
    <property type="match status" value="1"/>
</dbReference>
<dbReference type="PANTHER" id="PTHR46566:SF5">
    <property type="entry name" value="1-PHOSPHOFRUCTOKINASE"/>
    <property type="match status" value="1"/>
</dbReference>
<keyword evidence="4 10" id="KW-0808">Transferase</keyword>
<keyword evidence="6 11" id="KW-0418">Kinase</keyword>
<evidence type="ECO:0000256" key="10">
    <source>
        <dbReference type="PIRNR" id="PIRNR000535"/>
    </source>
</evidence>
<sequence length="321" mass="32328">MILTVTANPSVDRTLELATPLRRGEVQRAGVVRAQPGGKGVNVARTVAAAGLVTRALLPARAGDPLLAALDDLGLPYDAVPVDGEVRSNVTIAESDGTTTKINAPGVTLAPAQLEALGTLIRSHANGADWVTLCGSLPPGVPDDWYRTVADALVTAGCRVAVDTSGAPLRAAAAGRVDLIKPNEDELAELTGADADELRESLSHNDLRPVVTASRVLVEQIGGSVLATLGARGAVLVTPAGTWCATPPPIVPRSTVGAGDSSLAGFLIAQTRGASAPECLRSAVAYGSAAAALAGTASPTPDHLDLSGVSVTELSGAAPMN</sequence>
<dbReference type="STRING" id="158898.SAMN04488548_134701"/>
<dbReference type="InterPro" id="IPR017583">
    <property type="entry name" value="Tagatose/fructose_Pkinase"/>
</dbReference>
<keyword evidence="17" id="KW-1185">Reference proteome</keyword>
<evidence type="ECO:0000313" key="15">
    <source>
        <dbReference type="EMBL" id="SDU35841.1"/>
    </source>
</evidence>
<evidence type="ECO:0000313" key="17">
    <source>
        <dbReference type="Proteomes" id="UP001265083"/>
    </source>
</evidence>
<dbReference type="EMBL" id="FNLM01000034">
    <property type="protein sequence ID" value="SDU35841.1"/>
    <property type="molecule type" value="Genomic_DNA"/>
</dbReference>
<dbReference type="NCBIfam" id="TIGR03828">
    <property type="entry name" value="pfkB"/>
    <property type="match status" value="1"/>
</dbReference>
<evidence type="ECO:0000256" key="4">
    <source>
        <dbReference type="ARBA" id="ARBA00022679"/>
    </source>
</evidence>
<dbReference type="Proteomes" id="UP001265083">
    <property type="component" value="Unassembled WGS sequence"/>
</dbReference>
<keyword evidence="5 12" id="KW-0547">Nucleotide-binding</keyword>
<dbReference type="InterPro" id="IPR029056">
    <property type="entry name" value="Ribokinase-like"/>
</dbReference>
<dbReference type="NCBIfam" id="TIGR03168">
    <property type="entry name" value="1-PFK"/>
    <property type="match status" value="1"/>
</dbReference>
<dbReference type="GO" id="GO:0005829">
    <property type="term" value="C:cytosol"/>
    <property type="evidence" value="ECO:0007669"/>
    <property type="project" value="TreeGrafter"/>
</dbReference>
<evidence type="ECO:0000313" key="14">
    <source>
        <dbReference type="EMBL" id="MDS1112870.1"/>
    </source>
</evidence>
<dbReference type="RefSeq" id="WP_074849144.1">
    <property type="nucleotide sequence ID" value="NZ_FNLM01000034.1"/>
</dbReference>
<evidence type="ECO:0000256" key="1">
    <source>
        <dbReference type="ARBA" id="ARBA00010688"/>
    </source>
</evidence>
<organism evidence="15 16">
    <name type="scientific">Gordonia westfalica</name>
    <dbReference type="NCBI Taxonomy" id="158898"/>
    <lineage>
        <taxon>Bacteria</taxon>
        <taxon>Bacillati</taxon>
        <taxon>Actinomycetota</taxon>
        <taxon>Actinomycetes</taxon>
        <taxon>Mycobacteriales</taxon>
        <taxon>Gordoniaceae</taxon>
        <taxon>Gordonia</taxon>
    </lineage>
</organism>
<evidence type="ECO:0000256" key="7">
    <source>
        <dbReference type="ARBA" id="ARBA00022840"/>
    </source>
</evidence>
<reference evidence="14 17" key="2">
    <citation type="submission" date="2023-08" db="EMBL/GenBank/DDBJ databases">
        <title>Bioegradation of LLDPE and BLDPE plastic by marine bacteria from coast plastic debris.</title>
        <authorList>
            <person name="Rong Z."/>
        </authorList>
    </citation>
    <scope>NUCLEOTIDE SEQUENCE [LARGE SCALE GENOMIC DNA]</scope>
    <source>
        <strain evidence="14 17">Z-2</strain>
    </source>
</reference>
<proteinExistence type="inferred from homology"/>
<evidence type="ECO:0000256" key="9">
    <source>
        <dbReference type="ARBA" id="ARBA00047745"/>
    </source>
</evidence>
<protein>
    <recommendedName>
        <fullName evidence="3 12">1-phosphofructokinase</fullName>
        <shortName evidence="12">Fru1PK</shortName>
        <ecNumber evidence="2 12">2.7.1.56</ecNumber>
    </recommendedName>
    <alternativeName>
        <fullName evidence="8 12">Fructose 1-phosphate kinase</fullName>
    </alternativeName>
</protein>
<dbReference type="GO" id="GO:0005524">
    <property type="term" value="F:ATP binding"/>
    <property type="evidence" value="ECO:0007669"/>
    <property type="project" value="UniProtKB-UniRule"/>
</dbReference>
<dbReference type="InterPro" id="IPR002173">
    <property type="entry name" value="Carboh/pur_kinase_PfkB_CS"/>
</dbReference>
<evidence type="ECO:0000313" key="16">
    <source>
        <dbReference type="Proteomes" id="UP000183180"/>
    </source>
</evidence>
<dbReference type="InterPro" id="IPR002139">
    <property type="entry name" value="Ribo/fructo_kinase"/>
</dbReference>
<comment type="catalytic activity">
    <reaction evidence="9 12">
        <text>beta-D-fructose 1-phosphate + ATP = beta-D-fructose 1,6-bisphosphate + ADP + H(+)</text>
        <dbReference type="Rhea" id="RHEA:14213"/>
        <dbReference type="ChEBI" id="CHEBI:15378"/>
        <dbReference type="ChEBI" id="CHEBI:30616"/>
        <dbReference type="ChEBI" id="CHEBI:32966"/>
        <dbReference type="ChEBI" id="CHEBI:138881"/>
        <dbReference type="ChEBI" id="CHEBI:456216"/>
        <dbReference type="EC" id="2.7.1.56"/>
    </reaction>
</comment>
<dbReference type="InterPro" id="IPR022463">
    <property type="entry name" value="1-PFruKinase"/>
</dbReference>
<dbReference type="Proteomes" id="UP000183180">
    <property type="component" value="Unassembled WGS sequence"/>
</dbReference>
<accession>A0A1H2HVE9</accession>
<keyword evidence="7 12" id="KW-0067">ATP-binding</keyword>
<evidence type="ECO:0000256" key="2">
    <source>
        <dbReference type="ARBA" id="ARBA00012131"/>
    </source>
</evidence>
<evidence type="ECO:0000256" key="3">
    <source>
        <dbReference type="ARBA" id="ARBA00013596"/>
    </source>
</evidence>
<reference evidence="15 16" key="1">
    <citation type="submission" date="2016-10" db="EMBL/GenBank/DDBJ databases">
        <authorList>
            <person name="de Groot N.N."/>
        </authorList>
    </citation>
    <scope>NUCLEOTIDE SEQUENCE [LARGE SCALE GENOMIC DNA]</scope>
    <source>
        <strain evidence="15 16">DSM 44215</strain>
    </source>
</reference>
<comment type="similarity">
    <text evidence="1 11">Belongs to the carbohydrate kinase PfkB family.</text>
</comment>
<evidence type="ECO:0000256" key="11">
    <source>
        <dbReference type="RuleBase" id="RU003704"/>
    </source>
</evidence>
<dbReference type="Pfam" id="PF00294">
    <property type="entry name" value="PfkB"/>
    <property type="match status" value="1"/>
</dbReference>
<dbReference type="PROSITE" id="PS00584">
    <property type="entry name" value="PFKB_KINASES_2"/>
    <property type="match status" value="1"/>
</dbReference>
<name>A0A1H2HVE9_9ACTN</name>
<dbReference type="PIRSF" id="PIRSF000535">
    <property type="entry name" value="1PFK/6PFK/LacC"/>
    <property type="match status" value="1"/>
</dbReference>
<evidence type="ECO:0000256" key="12">
    <source>
        <dbReference type="RuleBase" id="RU369061"/>
    </source>
</evidence>
<feature type="domain" description="Carbohydrate kinase PfkB" evidence="13">
    <location>
        <begin position="10"/>
        <end position="301"/>
    </location>
</feature>
<dbReference type="InterPro" id="IPR011611">
    <property type="entry name" value="PfkB_dom"/>
</dbReference>
<evidence type="ECO:0000256" key="8">
    <source>
        <dbReference type="ARBA" id="ARBA00032802"/>
    </source>
</evidence>
<dbReference type="GO" id="GO:0008662">
    <property type="term" value="F:1-phosphofructokinase activity"/>
    <property type="evidence" value="ECO:0007669"/>
    <property type="project" value="UniProtKB-UniRule"/>
</dbReference>
<dbReference type="OrthoDB" id="9801219at2"/>
<evidence type="ECO:0000256" key="5">
    <source>
        <dbReference type="ARBA" id="ARBA00022741"/>
    </source>
</evidence>
<dbReference type="AlphaFoldDB" id="A0A1H2HVE9"/>
<dbReference type="Gene3D" id="3.40.1190.20">
    <property type="match status" value="1"/>
</dbReference>
<dbReference type="EC" id="2.7.1.56" evidence="2 12"/>
<evidence type="ECO:0000259" key="13">
    <source>
        <dbReference type="Pfam" id="PF00294"/>
    </source>
</evidence>
<evidence type="ECO:0000256" key="6">
    <source>
        <dbReference type="ARBA" id="ARBA00022777"/>
    </source>
</evidence>
<comment type="function">
    <text evidence="12">Catalyzes the ATP-dependent phosphorylation of fructose-l-phosphate to fructose-l,6-bisphosphate.</text>
</comment>
<gene>
    <name evidence="14" type="primary">pfkB</name>
    <name evidence="14" type="ORF">RD149_03730</name>
    <name evidence="15" type="ORF">SAMN04488548_134701</name>
</gene>
<dbReference type="EMBL" id="JAVLUS010000002">
    <property type="protein sequence ID" value="MDS1112870.1"/>
    <property type="molecule type" value="Genomic_DNA"/>
</dbReference>
<dbReference type="SUPFAM" id="SSF53613">
    <property type="entry name" value="Ribokinase-like"/>
    <property type="match status" value="1"/>
</dbReference>
<dbReference type="CDD" id="cd01164">
    <property type="entry name" value="FruK_PfkB_like"/>
    <property type="match status" value="1"/>
</dbReference>
<dbReference type="PRINTS" id="PR00990">
    <property type="entry name" value="RIBOKINASE"/>
</dbReference>